<gene>
    <name evidence="2" type="ORF">CMV_003232</name>
</gene>
<dbReference type="OrthoDB" id="10286389at2759"/>
<organism evidence="2 3">
    <name type="scientific">Castanea mollissima</name>
    <name type="common">Chinese chestnut</name>
    <dbReference type="NCBI Taxonomy" id="60419"/>
    <lineage>
        <taxon>Eukaryota</taxon>
        <taxon>Viridiplantae</taxon>
        <taxon>Streptophyta</taxon>
        <taxon>Embryophyta</taxon>
        <taxon>Tracheophyta</taxon>
        <taxon>Spermatophyta</taxon>
        <taxon>Magnoliopsida</taxon>
        <taxon>eudicotyledons</taxon>
        <taxon>Gunneridae</taxon>
        <taxon>Pentapetalae</taxon>
        <taxon>rosids</taxon>
        <taxon>fabids</taxon>
        <taxon>Fagales</taxon>
        <taxon>Fagaceae</taxon>
        <taxon>Castanea</taxon>
    </lineage>
</organism>
<dbReference type="EMBL" id="JRKL02000255">
    <property type="protein sequence ID" value="KAF3973325.1"/>
    <property type="molecule type" value="Genomic_DNA"/>
</dbReference>
<protein>
    <submittedName>
        <fullName evidence="2">Uncharacterized protein</fullName>
    </submittedName>
</protein>
<feature type="transmembrane region" description="Helical" evidence="1">
    <location>
        <begin position="47"/>
        <end position="69"/>
    </location>
</feature>
<dbReference type="AlphaFoldDB" id="A0A8J4RTN1"/>
<proteinExistence type="predicted"/>
<accession>A0A8J4RTN1</accession>
<evidence type="ECO:0000313" key="2">
    <source>
        <dbReference type="EMBL" id="KAF3973325.1"/>
    </source>
</evidence>
<keyword evidence="1" id="KW-0812">Transmembrane</keyword>
<keyword evidence="1" id="KW-0472">Membrane</keyword>
<evidence type="ECO:0000313" key="3">
    <source>
        <dbReference type="Proteomes" id="UP000737018"/>
    </source>
</evidence>
<feature type="transmembrane region" description="Helical" evidence="1">
    <location>
        <begin position="19"/>
        <end position="35"/>
    </location>
</feature>
<dbReference type="Proteomes" id="UP000737018">
    <property type="component" value="Unassembled WGS sequence"/>
</dbReference>
<comment type="caution">
    <text evidence="2">The sequence shown here is derived from an EMBL/GenBank/DDBJ whole genome shotgun (WGS) entry which is preliminary data.</text>
</comment>
<name>A0A8J4RTN1_9ROSI</name>
<keyword evidence="1" id="KW-1133">Transmembrane helix</keyword>
<sequence>MLASKEACALPITSPCQHYSAFGSFIIWLVVMQMMHPNLDSKREEICITSVAGLLFGGATLVPFAKLLIEVFLQCWKSVPSLQPRRANLAKVTPLPT</sequence>
<reference evidence="2" key="1">
    <citation type="submission" date="2020-03" db="EMBL/GenBank/DDBJ databases">
        <title>Castanea mollissima Vanexum genome sequencing.</title>
        <authorList>
            <person name="Staton M."/>
        </authorList>
    </citation>
    <scope>NUCLEOTIDE SEQUENCE</scope>
    <source>
        <tissue evidence="2">Leaf</tissue>
    </source>
</reference>
<keyword evidence="3" id="KW-1185">Reference proteome</keyword>
<evidence type="ECO:0000256" key="1">
    <source>
        <dbReference type="SAM" id="Phobius"/>
    </source>
</evidence>